<keyword evidence="5" id="KW-0285">Flavoprotein</keyword>
<comment type="cofactor">
    <cofactor evidence="1">
        <name>FAD</name>
        <dbReference type="ChEBI" id="CHEBI:57692"/>
    </cofactor>
</comment>
<dbReference type="InterPro" id="IPR003171">
    <property type="entry name" value="Mehydrof_redctse-like"/>
</dbReference>
<evidence type="ECO:0000313" key="12">
    <source>
        <dbReference type="EMBL" id="CBH75940.1"/>
    </source>
</evidence>
<evidence type="ECO:0000256" key="9">
    <source>
        <dbReference type="ARBA" id="ARBA00023167"/>
    </source>
</evidence>
<sequence>MDIAEQLASRRPFFSFEFFPPKDDAGREALFATIASLEALGPAFVSITYGAGGSTRARTVELAKQIAERTGITVLAHVTAYGQSRAELRALFDELSRAGIRNVLALRGDAPRSGEANAGEFPYASDLISYLARSYDFCIGAACYPEVHIEAAGPEDDLAHLVEKVAAGATFLITQLFFDNDKYFSFVERARAAGIRVPILPGIMPITNYDQIARFTKMCGATFPPKLIAELEKQREHPKAIEDLGVAYAAVQAMELLRGGAPGVHFYTLNKSPAARAIGSALLAASAWRPVFK</sequence>
<dbReference type="EC" id="1.5.1.54" evidence="11"/>
<comment type="pathway">
    <text evidence="10">Amino-acid biosynthesis; L-methionine biosynthesis via de novo pathway.</text>
</comment>
<dbReference type="UniPathway" id="UPA00193"/>
<proteinExistence type="inferred from homology"/>
<dbReference type="GO" id="GO:0035999">
    <property type="term" value="P:tetrahydrofolate interconversion"/>
    <property type="evidence" value="ECO:0007669"/>
    <property type="project" value="UniProtKB-UniPathway"/>
</dbReference>
<dbReference type="PANTHER" id="PTHR45754:SF3">
    <property type="entry name" value="METHYLENETETRAHYDROFOLATE REDUCTASE (NADPH)"/>
    <property type="match status" value="1"/>
</dbReference>
<keyword evidence="7 12" id="KW-0560">Oxidoreductase</keyword>
<keyword evidence="4" id="KW-0028">Amino-acid biosynthesis</keyword>
<dbReference type="PANTHER" id="PTHR45754">
    <property type="entry name" value="METHYLENETETRAHYDROFOLATE REDUCTASE"/>
    <property type="match status" value="1"/>
</dbReference>
<evidence type="ECO:0000256" key="7">
    <source>
        <dbReference type="ARBA" id="ARBA00023002"/>
    </source>
</evidence>
<dbReference type="EMBL" id="CABL01000017">
    <property type="protein sequence ID" value="CBH75940.1"/>
    <property type="molecule type" value="Genomic_DNA"/>
</dbReference>
<keyword evidence="6" id="KW-0274">FAD</keyword>
<dbReference type="Pfam" id="PF02219">
    <property type="entry name" value="MTHFR"/>
    <property type="match status" value="1"/>
</dbReference>
<keyword evidence="8" id="KW-0520">NAD</keyword>
<dbReference type="GO" id="GO:0106312">
    <property type="term" value="F:methylenetetrahydrofolate reductase (NADH) activity"/>
    <property type="evidence" value="ECO:0007669"/>
    <property type="project" value="UniProtKB-EC"/>
</dbReference>
<reference evidence="12" key="1">
    <citation type="submission" date="2009-10" db="EMBL/GenBank/DDBJ databases">
        <title>Diversity of trophic interactions inside an arsenic-rich microbial ecosystem.</title>
        <authorList>
            <person name="Bertin P.N."/>
            <person name="Heinrich-Salmeron A."/>
            <person name="Pelletier E."/>
            <person name="Goulhen-Chollet F."/>
            <person name="Arsene-Ploetze F."/>
            <person name="Gallien S."/>
            <person name="Calteau A."/>
            <person name="Vallenet D."/>
            <person name="Casiot C."/>
            <person name="Chane-Woon-Ming B."/>
            <person name="Giloteaux L."/>
            <person name="Barakat M."/>
            <person name="Bonnefoy V."/>
            <person name="Bruneel O."/>
            <person name="Chandler M."/>
            <person name="Cleiss J."/>
            <person name="Duran R."/>
            <person name="Elbaz-Poulichet F."/>
            <person name="Fonknechten N."/>
            <person name="Lauga B."/>
            <person name="Mornico D."/>
            <person name="Ortet P."/>
            <person name="Schaeffer C."/>
            <person name="Siguier P."/>
            <person name="Alexander Thil Smith A."/>
            <person name="Van Dorsselaer A."/>
            <person name="Weissenbach J."/>
            <person name="Medigue C."/>
            <person name="Le Paslier D."/>
        </authorList>
    </citation>
    <scope>NUCLEOTIDE SEQUENCE</scope>
</reference>
<comment type="caution">
    <text evidence="12">The sequence shown here is derived from an EMBL/GenBank/DDBJ whole genome shotgun (WGS) entry which is preliminary data.</text>
</comment>
<accession>E6PHK2</accession>
<dbReference type="InterPro" id="IPR029041">
    <property type="entry name" value="FAD-linked_oxidoreductase-like"/>
</dbReference>
<dbReference type="Gene3D" id="3.20.20.220">
    <property type="match status" value="1"/>
</dbReference>
<gene>
    <name evidence="12" type="primary">metF</name>
    <name evidence="12" type="ORF">CARN1_1107</name>
</gene>
<evidence type="ECO:0000256" key="8">
    <source>
        <dbReference type="ARBA" id="ARBA00023027"/>
    </source>
</evidence>
<dbReference type="GO" id="GO:0005829">
    <property type="term" value="C:cytosol"/>
    <property type="evidence" value="ECO:0007669"/>
    <property type="project" value="InterPro"/>
</dbReference>
<dbReference type="GO" id="GO:0009086">
    <property type="term" value="P:methionine biosynthetic process"/>
    <property type="evidence" value="ECO:0007669"/>
    <property type="project" value="UniProtKB-KW"/>
</dbReference>
<dbReference type="CDD" id="cd00537">
    <property type="entry name" value="MTHFR"/>
    <property type="match status" value="1"/>
</dbReference>
<name>E6PHK2_9ZZZZ</name>
<evidence type="ECO:0000256" key="1">
    <source>
        <dbReference type="ARBA" id="ARBA00001974"/>
    </source>
</evidence>
<evidence type="ECO:0000256" key="11">
    <source>
        <dbReference type="ARBA" id="ARBA00034529"/>
    </source>
</evidence>
<comment type="pathway">
    <text evidence="2">One-carbon metabolism; tetrahydrofolate interconversion.</text>
</comment>
<evidence type="ECO:0000256" key="2">
    <source>
        <dbReference type="ARBA" id="ARBA00004777"/>
    </source>
</evidence>
<evidence type="ECO:0000256" key="6">
    <source>
        <dbReference type="ARBA" id="ARBA00022827"/>
    </source>
</evidence>
<protein>
    <recommendedName>
        <fullName evidence="11">methylenetetrahydrofolate reductase (NADH)</fullName>
        <ecNumber evidence="11">1.5.1.54</ecNumber>
    </recommendedName>
</protein>
<dbReference type="NCBIfam" id="TIGR00676">
    <property type="entry name" value="fadh2"/>
    <property type="match status" value="1"/>
</dbReference>
<organism evidence="12">
    <name type="scientific">mine drainage metagenome</name>
    <dbReference type="NCBI Taxonomy" id="410659"/>
    <lineage>
        <taxon>unclassified sequences</taxon>
        <taxon>metagenomes</taxon>
        <taxon>ecological metagenomes</taxon>
    </lineage>
</organism>
<evidence type="ECO:0000256" key="4">
    <source>
        <dbReference type="ARBA" id="ARBA00022605"/>
    </source>
</evidence>
<evidence type="ECO:0000256" key="10">
    <source>
        <dbReference type="ARBA" id="ARBA00034478"/>
    </source>
</evidence>
<dbReference type="SUPFAM" id="SSF51730">
    <property type="entry name" value="FAD-linked oxidoreductase"/>
    <property type="match status" value="1"/>
</dbReference>
<dbReference type="InterPro" id="IPR004620">
    <property type="entry name" value="MTHF_reductase_bac"/>
</dbReference>
<dbReference type="GO" id="GO:0071949">
    <property type="term" value="F:FAD binding"/>
    <property type="evidence" value="ECO:0007669"/>
    <property type="project" value="TreeGrafter"/>
</dbReference>
<evidence type="ECO:0000256" key="3">
    <source>
        <dbReference type="ARBA" id="ARBA00006743"/>
    </source>
</evidence>
<comment type="similarity">
    <text evidence="3">Belongs to the methylenetetrahydrofolate reductase family.</text>
</comment>
<dbReference type="AlphaFoldDB" id="E6PHK2"/>
<keyword evidence="9" id="KW-0486">Methionine biosynthesis</keyword>
<evidence type="ECO:0000256" key="5">
    <source>
        <dbReference type="ARBA" id="ARBA00022630"/>
    </source>
</evidence>